<dbReference type="Gene3D" id="3.30.1360.10">
    <property type="entry name" value="RNA polymerase, RBP11-like subunit"/>
    <property type="match status" value="1"/>
</dbReference>
<evidence type="ECO:0000313" key="3">
    <source>
        <dbReference type="Ensembl" id="ENSPMRP00000035579.1"/>
    </source>
</evidence>
<dbReference type="Ensembl" id="ENSPMRT00000037716.1">
    <property type="protein sequence ID" value="ENSPMRP00000035579.1"/>
    <property type="gene ID" value="ENSPMRG00000023008.1"/>
</dbReference>
<dbReference type="InterPro" id="IPR036603">
    <property type="entry name" value="RBP11-like"/>
</dbReference>
<proteinExistence type="predicted"/>
<protein>
    <submittedName>
        <fullName evidence="3">Uncharacterized protein</fullName>
    </submittedName>
</protein>
<reference evidence="3" key="3">
    <citation type="submission" date="2025-09" db="UniProtKB">
        <authorList>
            <consortium name="Ensembl"/>
        </authorList>
    </citation>
    <scope>IDENTIFICATION</scope>
</reference>
<keyword evidence="2" id="KW-0804">Transcription</keyword>
<evidence type="ECO:0000256" key="1">
    <source>
        <dbReference type="ARBA" id="ARBA00022478"/>
    </source>
</evidence>
<dbReference type="GO" id="GO:0006351">
    <property type="term" value="P:DNA-templated transcription"/>
    <property type="evidence" value="ECO:0007669"/>
    <property type="project" value="InterPro"/>
</dbReference>
<dbReference type="AlphaFoldDB" id="A0A670KIW4"/>
<reference evidence="3 4" key="1">
    <citation type="journal article" date="2019" name="Proc. Natl. Acad. Sci. U.S.A.">
        <title>Regulatory changes in pterin and carotenoid genes underlie balanced color polymorphisms in the wall lizard.</title>
        <authorList>
            <person name="Andrade P."/>
            <person name="Pinho C."/>
            <person name="Perez I de Lanuza G."/>
            <person name="Afonso S."/>
            <person name="Brejcha J."/>
            <person name="Rubin C.J."/>
            <person name="Wallerman O."/>
            <person name="Pereira P."/>
            <person name="Sabatino S.J."/>
            <person name="Bellati A."/>
            <person name="Pellitteri-Rosa D."/>
            <person name="Bosakova Z."/>
            <person name="Bunikis I."/>
            <person name="Carretero M.A."/>
            <person name="Feiner N."/>
            <person name="Marsik P."/>
            <person name="Pauperio F."/>
            <person name="Salvi D."/>
            <person name="Soler L."/>
            <person name="While G.M."/>
            <person name="Uller T."/>
            <person name="Font E."/>
            <person name="Andersson L."/>
            <person name="Carneiro M."/>
        </authorList>
    </citation>
    <scope>NUCLEOTIDE SEQUENCE</scope>
</reference>
<keyword evidence="1" id="KW-0240">DNA-directed RNA polymerase</keyword>
<dbReference type="Proteomes" id="UP000472272">
    <property type="component" value="Chromosome 9"/>
</dbReference>
<accession>A0A670KIW4</accession>
<dbReference type="GeneTree" id="ENSGT01020000232966"/>
<name>A0A670KIW4_PODMU</name>
<sequence>MGDEEDGKEPRVLQMVWDHTLGNSLRYMIMKNPEKTCSKINLRIQTKGGLPDLMGVCQHVLSKFEASMEECNAQKDVTMEEA</sequence>
<dbReference type="GO" id="GO:0000428">
    <property type="term" value="C:DNA-directed RNA polymerase complex"/>
    <property type="evidence" value="ECO:0007669"/>
    <property type="project" value="UniProtKB-KW"/>
</dbReference>
<evidence type="ECO:0000256" key="2">
    <source>
        <dbReference type="ARBA" id="ARBA00023163"/>
    </source>
</evidence>
<dbReference type="GO" id="GO:0046983">
    <property type="term" value="F:protein dimerization activity"/>
    <property type="evidence" value="ECO:0007669"/>
    <property type="project" value="InterPro"/>
</dbReference>
<organism evidence="3 4">
    <name type="scientific">Podarcis muralis</name>
    <name type="common">Wall lizard</name>
    <name type="synonym">Lacerta muralis</name>
    <dbReference type="NCBI Taxonomy" id="64176"/>
    <lineage>
        <taxon>Eukaryota</taxon>
        <taxon>Metazoa</taxon>
        <taxon>Chordata</taxon>
        <taxon>Craniata</taxon>
        <taxon>Vertebrata</taxon>
        <taxon>Euteleostomi</taxon>
        <taxon>Lepidosauria</taxon>
        <taxon>Squamata</taxon>
        <taxon>Bifurcata</taxon>
        <taxon>Unidentata</taxon>
        <taxon>Episquamata</taxon>
        <taxon>Laterata</taxon>
        <taxon>Lacertibaenia</taxon>
        <taxon>Lacertidae</taxon>
        <taxon>Podarcis</taxon>
    </lineage>
</organism>
<keyword evidence="4" id="KW-1185">Reference proteome</keyword>
<dbReference type="SUPFAM" id="SSF55257">
    <property type="entry name" value="RBP11-like subunits of RNA polymerase"/>
    <property type="match status" value="1"/>
</dbReference>
<evidence type="ECO:0000313" key="4">
    <source>
        <dbReference type="Proteomes" id="UP000472272"/>
    </source>
</evidence>
<reference evidence="3" key="2">
    <citation type="submission" date="2025-08" db="UniProtKB">
        <authorList>
            <consortium name="Ensembl"/>
        </authorList>
    </citation>
    <scope>IDENTIFICATION</scope>
</reference>